<dbReference type="GO" id="GO:0008168">
    <property type="term" value="F:methyltransferase activity"/>
    <property type="evidence" value="ECO:0007669"/>
    <property type="project" value="UniProtKB-UniRule"/>
</dbReference>
<dbReference type="GO" id="GO:0032259">
    <property type="term" value="P:methylation"/>
    <property type="evidence" value="ECO:0007669"/>
    <property type="project" value="UniProtKB-KW"/>
</dbReference>
<dbReference type="NCBIfam" id="TIGR00027">
    <property type="entry name" value="mthyl_TIGR00027"/>
    <property type="match status" value="1"/>
</dbReference>
<proteinExistence type="inferred from homology"/>
<dbReference type="SUPFAM" id="SSF53335">
    <property type="entry name" value="S-adenosyl-L-methionine-dependent methyltransferases"/>
    <property type="match status" value="1"/>
</dbReference>
<reference evidence="5 6" key="2">
    <citation type="journal article" date="2013" name="Stand. Genomic Sci.">
        <title>Complete genome sequence of Halorhodospira halophila SL1.</title>
        <authorList>
            <person name="Challacombe J.F."/>
            <person name="Majid S."/>
            <person name="Deole R."/>
            <person name="Brettin T.S."/>
            <person name="Bruce D."/>
            <person name="Delano S.F."/>
            <person name="Detter J.C."/>
            <person name="Gleasner C.D."/>
            <person name="Han C.S."/>
            <person name="Misra M."/>
            <person name="Reitenga K.G."/>
            <person name="Mikhailova N."/>
            <person name="Woyke T."/>
            <person name="Pitluck S."/>
            <person name="Nolan M."/>
            <person name="Land M.L."/>
            <person name="Saunders E."/>
            <person name="Tapia R."/>
            <person name="Lapidus A."/>
            <person name="Ivanova N."/>
            <person name="Hoff W.D."/>
        </authorList>
    </citation>
    <scope>NUCLEOTIDE SEQUENCE [LARGE SCALE GENOMIC DNA]</scope>
    <source>
        <strain evidence="6">DSM 244 / SL1</strain>
    </source>
</reference>
<dbReference type="OrthoDB" id="9806164at2"/>
<dbReference type="RefSeq" id="WP_011813005.1">
    <property type="nucleotide sequence ID" value="NC_008789.1"/>
</dbReference>
<dbReference type="PANTHER" id="PTHR43619:SF2">
    <property type="entry name" value="S-ADENOSYL-L-METHIONINE-DEPENDENT METHYLTRANSFERASES SUPERFAMILY PROTEIN"/>
    <property type="match status" value="1"/>
</dbReference>
<dbReference type="PANTHER" id="PTHR43619">
    <property type="entry name" value="S-ADENOSYL-L-METHIONINE-DEPENDENT METHYLTRANSFERASE YKTD-RELATED"/>
    <property type="match status" value="1"/>
</dbReference>
<reference evidence="6" key="1">
    <citation type="submission" date="2006-12" db="EMBL/GenBank/DDBJ databases">
        <title>Complete sequence of Halorhodospira halophila SL1.</title>
        <authorList>
            <consortium name="US DOE Joint Genome Institute"/>
            <person name="Copeland A."/>
            <person name="Lucas S."/>
            <person name="Lapidus A."/>
            <person name="Barry K."/>
            <person name="Detter J.C."/>
            <person name="Glavina del Rio T."/>
            <person name="Hammon N."/>
            <person name="Israni S."/>
            <person name="Dalin E."/>
            <person name="Tice H."/>
            <person name="Pitluck S."/>
            <person name="Saunders E."/>
            <person name="Brettin T."/>
            <person name="Bruce D."/>
            <person name="Han C."/>
            <person name="Tapia R."/>
            <person name="Schmutz J."/>
            <person name="Larimer F."/>
            <person name="Land M."/>
            <person name="Hauser L."/>
            <person name="Kyrpides N."/>
            <person name="Mikhailova N."/>
            <person name="Hoff W."/>
            <person name="Richardson P."/>
        </authorList>
    </citation>
    <scope>NUCLEOTIDE SEQUENCE [LARGE SCALE GENOMIC DNA]</scope>
    <source>
        <strain evidence="6">DSM 244 / SL1</strain>
    </source>
</reference>
<dbReference type="Gene3D" id="3.40.50.150">
    <property type="entry name" value="Vaccinia Virus protein VP39"/>
    <property type="match status" value="1"/>
</dbReference>
<dbReference type="STRING" id="349124.Hhal_0188"/>
<dbReference type="AlphaFoldDB" id="A1WTH0"/>
<dbReference type="EMBL" id="CP000544">
    <property type="protein sequence ID" value="ABM60982.1"/>
    <property type="molecule type" value="Genomic_DNA"/>
</dbReference>
<dbReference type="KEGG" id="hha:Hhal_0188"/>
<dbReference type="Proteomes" id="UP000000647">
    <property type="component" value="Chromosome"/>
</dbReference>
<dbReference type="eggNOG" id="COG3315">
    <property type="taxonomic scope" value="Bacteria"/>
</dbReference>
<gene>
    <name evidence="5" type="ordered locus">Hhal_0188</name>
</gene>
<keyword evidence="3 5" id="KW-0808">Transferase</keyword>
<dbReference type="Pfam" id="PF04072">
    <property type="entry name" value="LCM"/>
    <property type="match status" value="1"/>
</dbReference>
<dbReference type="HOGENOM" id="CLU_056160_3_0_6"/>
<keyword evidence="6" id="KW-1185">Reference proteome</keyword>
<evidence type="ECO:0000256" key="2">
    <source>
        <dbReference type="ARBA" id="ARBA00022603"/>
    </source>
</evidence>
<keyword evidence="4" id="KW-0949">S-adenosyl-L-methionine</keyword>
<accession>A1WTH0</accession>
<name>A1WTH0_HALHL</name>
<organism evidence="5 6">
    <name type="scientific">Halorhodospira halophila (strain DSM 244 / SL1)</name>
    <name type="common">Ectothiorhodospira halophila (strain DSM 244 / SL1)</name>
    <dbReference type="NCBI Taxonomy" id="349124"/>
    <lineage>
        <taxon>Bacteria</taxon>
        <taxon>Pseudomonadati</taxon>
        <taxon>Pseudomonadota</taxon>
        <taxon>Gammaproteobacteria</taxon>
        <taxon>Chromatiales</taxon>
        <taxon>Ectothiorhodospiraceae</taxon>
        <taxon>Halorhodospira</taxon>
    </lineage>
</organism>
<dbReference type="InterPro" id="IPR007213">
    <property type="entry name" value="Ppm1/Ppm2/Tcmp"/>
</dbReference>
<dbReference type="InterPro" id="IPR029063">
    <property type="entry name" value="SAM-dependent_MTases_sf"/>
</dbReference>
<evidence type="ECO:0000313" key="6">
    <source>
        <dbReference type="Proteomes" id="UP000000647"/>
    </source>
</evidence>
<evidence type="ECO:0000256" key="3">
    <source>
        <dbReference type="ARBA" id="ARBA00022679"/>
    </source>
</evidence>
<protein>
    <recommendedName>
        <fullName evidence="4">S-adenosyl-L-methionine-dependent methyltransferase</fullName>
        <ecNumber evidence="4">2.1.1.-</ecNumber>
    </recommendedName>
</protein>
<dbReference type="EC" id="2.1.1.-" evidence="4"/>
<keyword evidence="2 4" id="KW-0489">Methyltransferase</keyword>
<sequence length="292" mass="32860">MEQRPRSQTAEIAAALRVWHTRLDDAPTIFDDRAVLPLLSPRMRQLVQPPPPLLAMQLRTMEGMHPELAALRGQTVTRARFAEDALDAAVDRGHRQIVLLGAGLDTTALRRPDLLARTTLLEVDQAPMQWWKRAHLPAKVANRMRFVAVDFARDRLAERLLDARIDPQTPLFANWMGCTYYLPPEAIGATLQGLAEVAAPGSELVADYWLPAGELSWRPRMLLRGVELALNTQQEPLLGLIRPDTLHRLAANTGWQVLEELDAPALRAHWLSERRDSLSVPAFARCLRLVRD</sequence>
<comment type="similarity">
    <text evidence="1 4">Belongs to the UPF0677 family.</text>
</comment>
<comment type="function">
    <text evidence="4">Exhibits S-adenosyl-L-methionine-dependent methyltransferase activity.</text>
</comment>
<dbReference type="InterPro" id="IPR011610">
    <property type="entry name" value="SAM_mthyl_Trfase_ML2640-like"/>
</dbReference>
<evidence type="ECO:0000256" key="4">
    <source>
        <dbReference type="RuleBase" id="RU362030"/>
    </source>
</evidence>
<evidence type="ECO:0000256" key="1">
    <source>
        <dbReference type="ARBA" id="ARBA00008138"/>
    </source>
</evidence>
<evidence type="ECO:0000313" key="5">
    <source>
        <dbReference type="EMBL" id="ABM60982.1"/>
    </source>
</evidence>